<sequence>MRAIFLLILLVSLSTILLAQKVKKKNVDGNEVSNGTQFLIENLVEDSDGENFDFGTQFEYLENYEQNPLDINNATEQELVTFGLFSAIQIQALLLYRKRFGQIYSLYELQGVPTFDVKTIIRMTPYISVSATKEQEKMHFGTMFKRSRHQIFARYQRILEQQKGYQPLEEGETGSRFLGSPDKFYLRYRMTYKDRMSIGLTMEKDAGEEFFTGSNPQGFDYYSGHFYLKKISKHVHSVALGDFQVYFGQGLTIWGGFGIRKGAQVLNVKRISLPIRPYTSVNEALFMRGGAGHFQFLKEKNLEVTVFGSYRRRDANLGPQIDSLVEDLDFAVTSLQEIGFHRTVGEIIDENAIGFVTSGARVRYTGSSWHVAGNFVHNYLTNALQQDNPALYQQFNFVGQQSFNASLDYSFRYKNLQFFGETATNEKGGMATLNSFLVDLDPRVSLAVLHRYYDKTYYTLNGNAFAEGSNASNESGLYLGMEARFGAGVKLSTYFDVFQFDWLRYQIDAPTKGYEVFGKLDYSPNYFLSMYAQYRFERKGKNLSGNTSKIDEIINHDKQNLRFHFSYNVSSQFALRSRIEFSFYQNQEFNQGFMLYQDLVFKPKIIPLKAQLRLAFFDTDNYDTRIYAYENDVLYAFSVPAYSGRGLRYYLNLSYRINRNFTVWLRFSQTYFTDRIVISSGLAEIEGRTRSEVKVQLRAKF</sequence>
<name>A0A6S6SFS6_9BACT</name>
<dbReference type="InterPro" id="IPR010994">
    <property type="entry name" value="RuvA_2-like"/>
</dbReference>
<accession>A0A6S6SFS6</accession>
<proteinExistence type="predicted"/>
<evidence type="ECO:0000313" key="1">
    <source>
        <dbReference type="EMBL" id="CAA6807264.1"/>
    </source>
</evidence>
<protein>
    <recommendedName>
        <fullName evidence="2">Helix-hairpin-helix domain-containing protein</fullName>
    </recommendedName>
</protein>
<dbReference type="EMBL" id="CACVAQ010000130">
    <property type="protein sequence ID" value="CAA6807264.1"/>
    <property type="molecule type" value="Genomic_DNA"/>
</dbReference>
<evidence type="ECO:0008006" key="2">
    <source>
        <dbReference type="Google" id="ProtNLM"/>
    </source>
</evidence>
<reference evidence="1" key="1">
    <citation type="submission" date="2020-01" db="EMBL/GenBank/DDBJ databases">
        <authorList>
            <person name="Meier V. D."/>
            <person name="Meier V D."/>
        </authorList>
    </citation>
    <scope>NUCLEOTIDE SEQUENCE</scope>
    <source>
        <strain evidence="1">HLG_WM_MAG_10</strain>
    </source>
</reference>
<gene>
    <name evidence="1" type="ORF">HELGO_WM34867</name>
</gene>
<dbReference type="SUPFAM" id="SSF47781">
    <property type="entry name" value="RuvA domain 2-like"/>
    <property type="match status" value="1"/>
</dbReference>
<organism evidence="1">
    <name type="scientific">uncultured Aureispira sp</name>
    <dbReference type="NCBI Taxonomy" id="1331704"/>
    <lineage>
        <taxon>Bacteria</taxon>
        <taxon>Pseudomonadati</taxon>
        <taxon>Bacteroidota</taxon>
        <taxon>Saprospiria</taxon>
        <taxon>Saprospirales</taxon>
        <taxon>Saprospiraceae</taxon>
        <taxon>Aureispira</taxon>
        <taxon>environmental samples</taxon>
    </lineage>
</organism>
<dbReference type="AlphaFoldDB" id="A0A6S6SFS6"/>